<evidence type="ECO:0000259" key="8">
    <source>
        <dbReference type="Pfam" id="PF10502"/>
    </source>
</evidence>
<dbReference type="Proteomes" id="UP000034934">
    <property type="component" value="Unassembled WGS sequence"/>
</dbReference>
<dbReference type="Gene3D" id="2.10.109.10">
    <property type="entry name" value="Umud Fragment, subunit A"/>
    <property type="match status" value="1"/>
</dbReference>
<dbReference type="InterPro" id="IPR019756">
    <property type="entry name" value="Pept_S26A_signal_pept_1_Ser-AS"/>
</dbReference>
<dbReference type="EMBL" id="LBOG01000004">
    <property type="protein sequence ID" value="KKP30123.1"/>
    <property type="molecule type" value="Genomic_DNA"/>
</dbReference>
<dbReference type="PATRIC" id="fig|1618767.3.peg.530"/>
<dbReference type="PRINTS" id="PR00727">
    <property type="entry name" value="LEADERPTASE"/>
</dbReference>
<evidence type="ECO:0000256" key="7">
    <source>
        <dbReference type="RuleBase" id="RU362042"/>
    </source>
</evidence>
<dbReference type="GO" id="GO:0004252">
    <property type="term" value="F:serine-type endopeptidase activity"/>
    <property type="evidence" value="ECO:0007669"/>
    <property type="project" value="InterPro"/>
</dbReference>
<protein>
    <recommendedName>
        <fullName evidence="3 7">Signal peptidase I</fullName>
        <ecNumber evidence="3 7">3.4.21.89</ecNumber>
    </recommendedName>
</protein>
<feature type="active site" evidence="6">
    <location>
        <position position="65"/>
    </location>
</feature>
<dbReference type="EC" id="3.4.21.89" evidence="3 7"/>
<evidence type="ECO:0000313" key="10">
    <source>
        <dbReference type="Proteomes" id="UP000034934"/>
    </source>
</evidence>
<comment type="catalytic activity">
    <reaction evidence="1 7">
        <text>Cleavage of hydrophobic, N-terminal signal or leader sequences from secreted and periplasmic proteins.</text>
        <dbReference type="EC" id="3.4.21.89"/>
    </reaction>
</comment>
<evidence type="ECO:0000256" key="4">
    <source>
        <dbReference type="ARBA" id="ARBA00022670"/>
    </source>
</evidence>
<dbReference type="InterPro" id="IPR036286">
    <property type="entry name" value="LexA/Signal_pep-like_sf"/>
</dbReference>
<evidence type="ECO:0000256" key="3">
    <source>
        <dbReference type="ARBA" id="ARBA00013208"/>
    </source>
</evidence>
<comment type="subcellular location">
    <subcellularLocation>
        <location evidence="7">Membrane</location>
        <topology evidence="7">Single-pass type II membrane protein</topology>
    </subcellularLocation>
</comment>
<dbReference type="PROSITE" id="PS00761">
    <property type="entry name" value="SPASE_I_3"/>
    <property type="match status" value="1"/>
</dbReference>
<evidence type="ECO:0000256" key="5">
    <source>
        <dbReference type="ARBA" id="ARBA00022801"/>
    </source>
</evidence>
<dbReference type="NCBIfam" id="TIGR02227">
    <property type="entry name" value="sigpep_I_bact"/>
    <property type="match status" value="1"/>
</dbReference>
<sequence length="209" mass="24173">MNENNEEISSIEEIKIEDKNIIEKSKNKFDKQAFWELIRFALIALIIVIPIRVFIVQPFVVSGSSMIPTFENGQYLIIDEISYRFNDPKRDEVIVFRYPNDTTKYFIKRIIGLPNETVDIKGNIVTIINKNHPDGLILDQSFIENTSNNNTHFELKDDEYFVMGDNRSASSDSRYWGAVPKNLLIGKVFLRLLPINKIGLLPGNYKQVE</sequence>
<keyword evidence="7" id="KW-0812">Transmembrane</keyword>
<dbReference type="GO" id="GO:0006465">
    <property type="term" value="P:signal peptide processing"/>
    <property type="evidence" value="ECO:0007669"/>
    <property type="project" value="InterPro"/>
</dbReference>
<dbReference type="PANTHER" id="PTHR43390">
    <property type="entry name" value="SIGNAL PEPTIDASE I"/>
    <property type="match status" value="1"/>
</dbReference>
<feature type="domain" description="Peptidase S26" evidence="8">
    <location>
        <begin position="35"/>
        <end position="192"/>
    </location>
</feature>
<dbReference type="CDD" id="cd06530">
    <property type="entry name" value="S26_SPase_I"/>
    <property type="match status" value="1"/>
</dbReference>
<evidence type="ECO:0000256" key="2">
    <source>
        <dbReference type="ARBA" id="ARBA00009370"/>
    </source>
</evidence>
<feature type="active site" evidence="6">
    <location>
        <position position="108"/>
    </location>
</feature>
<dbReference type="GO" id="GO:0009003">
    <property type="term" value="F:signal peptidase activity"/>
    <property type="evidence" value="ECO:0007669"/>
    <property type="project" value="UniProtKB-EC"/>
</dbReference>
<dbReference type="Pfam" id="PF10502">
    <property type="entry name" value="Peptidase_S26"/>
    <property type="match status" value="1"/>
</dbReference>
<reference evidence="9 10" key="1">
    <citation type="journal article" date="2015" name="Nature">
        <title>rRNA introns, odd ribosomes, and small enigmatic genomes across a large radiation of phyla.</title>
        <authorList>
            <person name="Brown C.T."/>
            <person name="Hug L.A."/>
            <person name="Thomas B.C."/>
            <person name="Sharon I."/>
            <person name="Castelle C.J."/>
            <person name="Singh A."/>
            <person name="Wilkins M.J."/>
            <person name="Williams K.H."/>
            <person name="Banfield J.F."/>
        </authorList>
    </citation>
    <scope>NUCLEOTIDE SEQUENCE [LARGE SCALE GENOMIC DNA]</scope>
</reference>
<comment type="similarity">
    <text evidence="2 7">Belongs to the peptidase S26 family.</text>
</comment>
<dbReference type="PANTHER" id="PTHR43390:SF1">
    <property type="entry name" value="CHLOROPLAST PROCESSING PEPTIDASE"/>
    <property type="match status" value="1"/>
</dbReference>
<dbReference type="InterPro" id="IPR019533">
    <property type="entry name" value="Peptidase_S26"/>
</dbReference>
<dbReference type="AlphaFoldDB" id="A0A0F9YFI8"/>
<keyword evidence="7" id="KW-1133">Transmembrane helix</keyword>
<keyword evidence="7" id="KW-0472">Membrane</keyword>
<proteinExistence type="inferred from homology"/>
<feature type="transmembrane region" description="Helical" evidence="7">
    <location>
        <begin position="33"/>
        <end position="55"/>
    </location>
</feature>
<dbReference type="SUPFAM" id="SSF51306">
    <property type="entry name" value="LexA/Signal peptidase"/>
    <property type="match status" value="1"/>
</dbReference>
<dbReference type="GO" id="GO:0016020">
    <property type="term" value="C:membrane"/>
    <property type="evidence" value="ECO:0007669"/>
    <property type="project" value="UniProtKB-SubCell"/>
</dbReference>
<keyword evidence="4 7" id="KW-0645">Protease</keyword>
<evidence type="ECO:0000256" key="6">
    <source>
        <dbReference type="PIRSR" id="PIRSR600223-1"/>
    </source>
</evidence>
<gene>
    <name evidence="9" type="ORF">UR19_C0004G0031</name>
</gene>
<evidence type="ECO:0000256" key="1">
    <source>
        <dbReference type="ARBA" id="ARBA00000677"/>
    </source>
</evidence>
<evidence type="ECO:0000313" key="9">
    <source>
        <dbReference type="EMBL" id="KKP30123.1"/>
    </source>
</evidence>
<keyword evidence="5 7" id="KW-0378">Hydrolase</keyword>
<accession>A0A0F9YFI8</accession>
<dbReference type="PROSITE" id="PS00501">
    <property type="entry name" value="SPASE_I_1"/>
    <property type="match status" value="1"/>
</dbReference>
<dbReference type="InterPro" id="IPR019758">
    <property type="entry name" value="Pept_S26A_signal_pept_1_CS"/>
</dbReference>
<name>A0A0F9YFI8_9BACT</name>
<organism evidence="9 10">
    <name type="scientific">Candidatus Nomurabacteria bacterium GW2011_GWF1_31_48</name>
    <dbReference type="NCBI Taxonomy" id="1618767"/>
    <lineage>
        <taxon>Bacteria</taxon>
        <taxon>Candidatus Nomuraibacteriota</taxon>
    </lineage>
</organism>
<dbReference type="InterPro" id="IPR000223">
    <property type="entry name" value="Pept_S26A_signal_pept_1"/>
</dbReference>
<comment type="caution">
    <text evidence="9">The sequence shown here is derived from an EMBL/GenBank/DDBJ whole genome shotgun (WGS) entry which is preliminary data.</text>
</comment>